<feature type="compositionally biased region" description="Gly residues" evidence="1">
    <location>
        <begin position="85"/>
        <end position="101"/>
    </location>
</feature>
<protein>
    <submittedName>
        <fullName evidence="2">Uncharacterized protein</fullName>
    </submittedName>
</protein>
<evidence type="ECO:0000256" key="1">
    <source>
        <dbReference type="SAM" id="MobiDB-lite"/>
    </source>
</evidence>
<name>A0A7R7VY82_ASPCH</name>
<dbReference type="Proteomes" id="UP000637239">
    <property type="component" value="Chromosome 8"/>
</dbReference>
<dbReference type="EMBL" id="AP024423">
    <property type="protein sequence ID" value="BCR92905.1"/>
    <property type="molecule type" value="Genomic_DNA"/>
</dbReference>
<dbReference type="GeneID" id="66987254"/>
<evidence type="ECO:0000313" key="2">
    <source>
        <dbReference type="EMBL" id="BCR92905.1"/>
    </source>
</evidence>
<sequence>MNIRIKYASLGDKVAEVIGLGLNDSHDEVPAQELVEASGDATPLTEGGEMAVDTTAGPQSDTIGGVTRPESFIGAKSGISKLGSGKLGGSSGTGSSAGRGFGDSALHSDDSSAGSWMNVTERSAHVLV</sequence>
<organism evidence="2 3">
    <name type="scientific">Aspergillus chevalieri</name>
    <name type="common">Eurotium chevalieri</name>
    <dbReference type="NCBI Taxonomy" id="182096"/>
    <lineage>
        <taxon>Eukaryota</taxon>
        <taxon>Fungi</taxon>
        <taxon>Dikarya</taxon>
        <taxon>Ascomycota</taxon>
        <taxon>Pezizomycotina</taxon>
        <taxon>Eurotiomycetes</taxon>
        <taxon>Eurotiomycetidae</taxon>
        <taxon>Eurotiales</taxon>
        <taxon>Aspergillaceae</taxon>
        <taxon>Aspergillus</taxon>
        <taxon>Aspergillus subgen. Aspergillus</taxon>
    </lineage>
</organism>
<accession>A0A7R7VY82</accession>
<evidence type="ECO:0000313" key="3">
    <source>
        <dbReference type="Proteomes" id="UP000637239"/>
    </source>
</evidence>
<dbReference type="KEGG" id="ache:ACHE_80805S"/>
<feature type="region of interest" description="Disordered" evidence="1">
    <location>
        <begin position="38"/>
        <end position="115"/>
    </location>
</feature>
<feature type="compositionally biased region" description="Low complexity" evidence="1">
    <location>
        <begin position="74"/>
        <end position="84"/>
    </location>
</feature>
<dbReference type="AlphaFoldDB" id="A0A7R7VY82"/>
<dbReference type="RefSeq" id="XP_043141418.1">
    <property type="nucleotide sequence ID" value="XM_043284216.1"/>
</dbReference>
<reference evidence="2" key="1">
    <citation type="submission" date="2021-01" db="EMBL/GenBank/DDBJ databases">
        <authorList>
            <consortium name="Aspergillus chevalieri M1 genome sequencing consortium"/>
            <person name="Kazuki M."/>
            <person name="Futagami T."/>
        </authorList>
    </citation>
    <scope>NUCLEOTIDE SEQUENCE</scope>
    <source>
        <strain evidence="2">M1</strain>
    </source>
</reference>
<keyword evidence="3" id="KW-1185">Reference proteome</keyword>
<proteinExistence type="predicted"/>
<gene>
    <name evidence="2" type="ORF">ACHE_80805S</name>
</gene>
<reference evidence="2" key="2">
    <citation type="submission" date="2021-02" db="EMBL/GenBank/DDBJ databases">
        <title>Aspergillus chevalieri M1 genome sequence.</title>
        <authorList>
            <person name="Kadooka C."/>
            <person name="Mori K."/>
            <person name="Futagami T."/>
        </authorList>
    </citation>
    <scope>NUCLEOTIDE SEQUENCE</scope>
    <source>
        <strain evidence="2">M1</strain>
    </source>
</reference>